<sequence>MEQDNSGSTTNTEAAIRALEQARLDALGRHDVDSIERLLAPDLVHVHATGLVENKAEFIAHLRALPRSTDRCTLQVRVFGDVAVLTGKVVNTVVYPGRSEPESIPMFVTQVARLCSGEWLFVSFHATRLPD</sequence>
<evidence type="ECO:0000259" key="1">
    <source>
        <dbReference type="Pfam" id="PF14534"/>
    </source>
</evidence>
<reference evidence="2 3" key="1">
    <citation type="journal article" date="2006" name="Proc. Natl. Acad. Sci. U.S.A.">
        <title>Burkholderia xenovorans LB400 harbors a multi-replicon, 9.73-Mbp genome shaped for versatility.</title>
        <authorList>
            <person name="Chain P.S."/>
            <person name="Denef V.J."/>
            <person name="Konstantinidis K.T."/>
            <person name="Vergez L.M."/>
            <person name="Agullo L."/>
            <person name="Reyes V.L."/>
            <person name="Hauser L."/>
            <person name="Cordova M."/>
            <person name="Gomez L."/>
            <person name="Gonzalez M."/>
            <person name="Land M."/>
            <person name="Lao V."/>
            <person name="Larimer F."/>
            <person name="LiPuma J.J."/>
            <person name="Mahenthiralingam E."/>
            <person name="Malfatti S.A."/>
            <person name="Marx C.J."/>
            <person name="Parnell J.J."/>
            <person name="Ramette A."/>
            <person name="Richardson P."/>
            <person name="Seeger M."/>
            <person name="Smith D."/>
            <person name="Spilker T."/>
            <person name="Sul W.J."/>
            <person name="Tsoi T.V."/>
            <person name="Ulrich L.E."/>
            <person name="Zhulin I.B."/>
            <person name="Tiedje J.M."/>
        </authorList>
    </citation>
    <scope>NUCLEOTIDE SEQUENCE [LARGE SCALE GENOMIC DNA]</scope>
    <source>
        <strain evidence="2 3">LB400</strain>
    </source>
</reference>
<dbReference type="Pfam" id="PF14534">
    <property type="entry name" value="DUF4440"/>
    <property type="match status" value="1"/>
</dbReference>
<dbReference type="InterPro" id="IPR027843">
    <property type="entry name" value="DUF4440"/>
</dbReference>
<dbReference type="EMBL" id="CP000272">
    <property type="protein sequence ID" value="ABE36873.1"/>
    <property type="molecule type" value="Genomic_DNA"/>
</dbReference>
<dbReference type="InterPro" id="IPR032710">
    <property type="entry name" value="NTF2-like_dom_sf"/>
</dbReference>
<protein>
    <recommendedName>
        <fullName evidence="1">DUF4440 domain-containing protein</fullName>
    </recommendedName>
</protein>
<organism evidence="2 3">
    <name type="scientific">Paraburkholderia xenovorans (strain LB400)</name>
    <dbReference type="NCBI Taxonomy" id="266265"/>
    <lineage>
        <taxon>Bacteria</taxon>
        <taxon>Pseudomonadati</taxon>
        <taxon>Pseudomonadota</taxon>
        <taxon>Betaproteobacteria</taxon>
        <taxon>Burkholderiales</taxon>
        <taxon>Burkholderiaceae</taxon>
        <taxon>Paraburkholderia</taxon>
    </lineage>
</organism>
<dbReference type="STRING" id="266265.Bxe_C1000"/>
<feature type="domain" description="DUF4440" evidence="1">
    <location>
        <begin position="16"/>
        <end position="119"/>
    </location>
</feature>
<dbReference type="OrthoDB" id="8970742at2"/>
<dbReference type="SUPFAM" id="SSF54427">
    <property type="entry name" value="NTF2-like"/>
    <property type="match status" value="1"/>
</dbReference>
<evidence type="ECO:0000313" key="2">
    <source>
        <dbReference type="EMBL" id="ABE36873.1"/>
    </source>
</evidence>
<dbReference type="KEGG" id="bxe:Bxe_C1000"/>
<dbReference type="eggNOG" id="COG4319">
    <property type="taxonomic scope" value="Bacteria"/>
</dbReference>
<name>Q13GB6_PARXL</name>
<dbReference type="Gene3D" id="3.10.450.50">
    <property type="match status" value="1"/>
</dbReference>
<accession>Q13GB6</accession>
<gene>
    <name evidence="2" type="ORF">Bxe_C1000</name>
</gene>
<keyword evidence="3" id="KW-1185">Reference proteome</keyword>
<dbReference type="RefSeq" id="WP_011494120.1">
    <property type="nucleotide sequence ID" value="NC_007953.1"/>
</dbReference>
<dbReference type="AlphaFoldDB" id="Q13GB6"/>
<dbReference type="Proteomes" id="UP000001817">
    <property type="component" value="Chromosome 3"/>
</dbReference>
<dbReference type="KEGG" id="bxb:DR64_7451"/>
<proteinExistence type="predicted"/>
<evidence type="ECO:0000313" key="3">
    <source>
        <dbReference type="Proteomes" id="UP000001817"/>
    </source>
</evidence>